<dbReference type="InterPro" id="IPR044156">
    <property type="entry name" value="Galectin-like"/>
</dbReference>
<dbReference type="OrthoDB" id="8918229at2759"/>
<feature type="domain" description="Galectin" evidence="4">
    <location>
        <begin position="2"/>
        <end position="139"/>
    </location>
</feature>
<comment type="subunit">
    <text evidence="1">Homodimer.</text>
</comment>
<keyword evidence="6" id="KW-1185">Reference proteome</keyword>
<dbReference type="InterPro" id="IPR013320">
    <property type="entry name" value="ConA-like_dom_sf"/>
</dbReference>
<dbReference type="Pfam" id="PF00337">
    <property type="entry name" value="Gal-bind_lectin"/>
    <property type="match status" value="1"/>
</dbReference>
<dbReference type="PANTHER" id="PTHR11346:SF104">
    <property type="entry name" value="GALECTIN-2"/>
    <property type="match status" value="1"/>
</dbReference>
<sequence length="170" mass="18993">MELELRNVELRAGDKLKVEGTVLEDADRFQIDLGCNSEDLSLHFNPRFHDDTDGRVIVCNSKCDGCWGSEQREAHNPFHRGEHVKVTVKVMEAGFEVELPGGQEIHFPDRRGLDTLTYVRVREPCGQKGNLEVEDCEPVTIPSSLSELHLNLHGAPQNASAQRQHSAAVL</sequence>
<evidence type="ECO:0000256" key="1">
    <source>
        <dbReference type="ARBA" id="ARBA00011738"/>
    </source>
</evidence>
<gene>
    <name evidence="5" type="ORF">SKAU_G00427470</name>
</gene>
<comment type="caution">
    <text evidence="5">The sequence shown here is derived from an EMBL/GenBank/DDBJ whole genome shotgun (WGS) entry which is preliminary data.</text>
</comment>
<proteinExistence type="predicted"/>
<organism evidence="5 6">
    <name type="scientific">Synaphobranchus kaupii</name>
    <name type="common">Kaup's arrowtooth eel</name>
    <dbReference type="NCBI Taxonomy" id="118154"/>
    <lineage>
        <taxon>Eukaryota</taxon>
        <taxon>Metazoa</taxon>
        <taxon>Chordata</taxon>
        <taxon>Craniata</taxon>
        <taxon>Vertebrata</taxon>
        <taxon>Euteleostomi</taxon>
        <taxon>Actinopterygii</taxon>
        <taxon>Neopterygii</taxon>
        <taxon>Teleostei</taxon>
        <taxon>Anguilliformes</taxon>
        <taxon>Synaphobranchidae</taxon>
        <taxon>Synaphobranchus</taxon>
    </lineage>
</organism>
<dbReference type="CDD" id="cd00070">
    <property type="entry name" value="GLECT"/>
    <property type="match status" value="1"/>
</dbReference>
<dbReference type="Gene3D" id="2.60.120.200">
    <property type="match status" value="1"/>
</dbReference>
<dbReference type="SUPFAM" id="SSF49899">
    <property type="entry name" value="Concanavalin A-like lectins/glucanases"/>
    <property type="match status" value="1"/>
</dbReference>
<evidence type="ECO:0000256" key="3">
    <source>
        <dbReference type="RuleBase" id="RU102079"/>
    </source>
</evidence>
<evidence type="ECO:0000313" key="5">
    <source>
        <dbReference type="EMBL" id="KAJ8332264.1"/>
    </source>
</evidence>
<dbReference type="PROSITE" id="PS51304">
    <property type="entry name" value="GALECTIN"/>
    <property type="match status" value="1"/>
</dbReference>
<dbReference type="FunFam" id="2.60.120.200:FF:000021">
    <property type="entry name" value="Galectin"/>
    <property type="match status" value="1"/>
</dbReference>
<evidence type="ECO:0000313" key="6">
    <source>
        <dbReference type="Proteomes" id="UP001152622"/>
    </source>
</evidence>
<protein>
    <recommendedName>
        <fullName evidence="3">Galectin</fullName>
    </recommendedName>
</protein>
<keyword evidence="2 3" id="KW-0430">Lectin</keyword>
<name>A0A9Q1IAA4_SYNKA</name>
<reference evidence="5" key="1">
    <citation type="journal article" date="2023" name="Science">
        <title>Genome structures resolve the early diversification of teleost fishes.</title>
        <authorList>
            <person name="Parey E."/>
            <person name="Louis A."/>
            <person name="Montfort J."/>
            <person name="Bouchez O."/>
            <person name="Roques C."/>
            <person name="Iampietro C."/>
            <person name="Lluch J."/>
            <person name="Castinel A."/>
            <person name="Donnadieu C."/>
            <person name="Desvignes T."/>
            <person name="Floi Bucao C."/>
            <person name="Jouanno E."/>
            <person name="Wen M."/>
            <person name="Mejri S."/>
            <person name="Dirks R."/>
            <person name="Jansen H."/>
            <person name="Henkel C."/>
            <person name="Chen W.J."/>
            <person name="Zahm M."/>
            <person name="Cabau C."/>
            <person name="Klopp C."/>
            <person name="Thompson A.W."/>
            <person name="Robinson-Rechavi M."/>
            <person name="Braasch I."/>
            <person name="Lecointre G."/>
            <person name="Bobe J."/>
            <person name="Postlethwait J.H."/>
            <person name="Berthelot C."/>
            <person name="Roest Crollius H."/>
            <person name="Guiguen Y."/>
        </authorList>
    </citation>
    <scope>NUCLEOTIDE SEQUENCE</scope>
    <source>
        <strain evidence="5">WJC10195</strain>
    </source>
</reference>
<accession>A0A9Q1IAA4</accession>
<dbReference type="SMART" id="SM00908">
    <property type="entry name" value="Gal-bind_lectin"/>
    <property type="match status" value="1"/>
</dbReference>
<dbReference type="GO" id="GO:0030246">
    <property type="term" value="F:carbohydrate binding"/>
    <property type="evidence" value="ECO:0007669"/>
    <property type="project" value="UniProtKB-UniRule"/>
</dbReference>
<evidence type="ECO:0000256" key="2">
    <source>
        <dbReference type="ARBA" id="ARBA00022734"/>
    </source>
</evidence>
<dbReference type="PANTHER" id="PTHR11346">
    <property type="entry name" value="GALECTIN"/>
    <property type="match status" value="1"/>
</dbReference>
<dbReference type="AlphaFoldDB" id="A0A9Q1IAA4"/>
<dbReference type="SMART" id="SM00276">
    <property type="entry name" value="GLECT"/>
    <property type="match status" value="1"/>
</dbReference>
<dbReference type="Proteomes" id="UP001152622">
    <property type="component" value="Unassembled WGS sequence"/>
</dbReference>
<dbReference type="InterPro" id="IPR001079">
    <property type="entry name" value="Galectin_CRD"/>
</dbReference>
<evidence type="ECO:0000259" key="4">
    <source>
        <dbReference type="PROSITE" id="PS51304"/>
    </source>
</evidence>
<dbReference type="EMBL" id="JAINUF010000030">
    <property type="protein sequence ID" value="KAJ8332264.1"/>
    <property type="molecule type" value="Genomic_DNA"/>
</dbReference>